<feature type="region of interest" description="Disordered" evidence="1">
    <location>
        <begin position="28"/>
        <end position="61"/>
    </location>
</feature>
<organism evidence="2 3">
    <name type="scientific">Pythium oligandrum</name>
    <name type="common">Mycoparasitic fungus</name>
    <dbReference type="NCBI Taxonomy" id="41045"/>
    <lineage>
        <taxon>Eukaryota</taxon>
        <taxon>Sar</taxon>
        <taxon>Stramenopiles</taxon>
        <taxon>Oomycota</taxon>
        <taxon>Peronosporomycetes</taxon>
        <taxon>Pythiales</taxon>
        <taxon>Pythiaceae</taxon>
        <taxon>Pythium</taxon>
    </lineage>
</organism>
<reference evidence="2" key="1">
    <citation type="submission" date="2019-03" db="EMBL/GenBank/DDBJ databases">
        <title>Long read genome sequence of the mycoparasitic Pythium oligandrum ATCC 38472 isolated from sugarbeet rhizosphere.</title>
        <authorList>
            <person name="Gaulin E."/>
        </authorList>
    </citation>
    <scope>NUCLEOTIDE SEQUENCE</scope>
    <source>
        <strain evidence="2">ATCC 38472_TT</strain>
    </source>
</reference>
<evidence type="ECO:0000313" key="2">
    <source>
        <dbReference type="EMBL" id="TMW67909.1"/>
    </source>
</evidence>
<evidence type="ECO:0000313" key="3">
    <source>
        <dbReference type="Proteomes" id="UP000794436"/>
    </source>
</evidence>
<evidence type="ECO:0000256" key="1">
    <source>
        <dbReference type="SAM" id="MobiDB-lite"/>
    </source>
</evidence>
<protein>
    <submittedName>
        <fullName evidence="2">Uncharacterized protein</fullName>
    </submittedName>
</protein>
<comment type="caution">
    <text evidence="2">The sequence shown here is derived from an EMBL/GenBank/DDBJ whole genome shotgun (WGS) entry which is preliminary data.</text>
</comment>
<dbReference type="AlphaFoldDB" id="A0A8K1CRH3"/>
<keyword evidence="3" id="KW-1185">Reference proteome</keyword>
<dbReference type="OrthoDB" id="124765at2759"/>
<feature type="compositionally biased region" description="Low complexity" evidence="1">
    <location>
        <begin position="30"/>
        <end position="41"/>
    </location>
</feature>
<dbReference type="Proteomes" id="UP000794436">
    <property type="component" value="Unassembled WGS sequence"/>
</dbReference>
<dbReference type="EMBL" id="SPLM01000003">
    <property type="protein sequence ID" value="TMW67909.1"/>
    <property type="molecule type" value="Genomic_DNA"/>
</dbReference>
<gene>
    <name evidence="2" type="ORF">Poli38472_007581</name>
</gene>
<sequence>MTTDMETDTLAAVLAYLEGYSDPDEVVGLSSSDDTTAVSSRDSSDDVQRQSSRRVTKKDVAHNRARYRKRLELEALRQEEVNLRERLEKLTHARQVRLEGESSRSNSQRRDMLTVWRDVTKRQFQRRQAVEEENVRLKSRLLEQRHVVKTLKRIIEQQVRKANPPLASARLYSPAWRAVCGDGDPLRMMRVFGELVADLKHIHSTTDDWIQKSTSRPLIDGRFLESRVVPLSPTQLAVEITDLRLLPFPYEVVGDVYWTKAINKRCTVYDFFRETSQVEGRYTIFNGKAFDDDHDTSRLAGVRLRSHLTSQKFVDPDRIVLTNASRTDSVLVEREEVPGVQLTEQYWNVFRPLDSSTRDACLLLSFGYVLITVESGIDKAPRAVPILTRYFEKRMHDHIGINVGIVEDWLLQSSALQ</sequence>
<proteinExistence type="predicted"/>
<name>A0A8K1CRH3_PYTOL</name>
<accession>A0A8K1CRH3</accession>